<evidence type="ECO:0000313" key="2">
    <source>
        <dbReference type="Proteomes" id="UP001431209"/>
    </source>
</evidence>
<proteinExistence type="predicted"/>
<reference evidence="1 2" key="1">
    <citation type="submission" date="2024-03" db="EMBL/GenBank/DDBJ databases">
        <title>The Acrasis kona genome and developmental transcriptomes reveal deep origins of eukaryotic multicellular pathways.</title>
        <authorList>
            <person name="Sheikh S."/>
            <person name="Fu C.-J."/>
            <person name="Brown M.W."/>
            <person name="Baldauf S.L."/>
        </authorList>
    </citation>
    <scope>NUCLEOTIDE SEQUENCE [LARGE SCALE GENOMIC DNA]</scope>
    <source>
        <strain evidence="1 2">ATCC MYA-3509</strain>
    </source>
</reference>
<organism evidence="1 2">
    <name type="scientific">Acrasis kona</name>
    <dbReference type="NCBI Taxonomy" id="1008807"/>
    <lineage>
        <taxon>Eukaryota</taxon>
        <taxon>Discoba</taxon>
        <taxon>Heterolobosea</taxon>
        <taxon>Tetramitia</taxon>
        <taxon>Eutetramitia</taxon>
        <taxon>Acrasidae</taxon>
        <taxon>Acrasis</taxon>
    </lineage>
</organism>
<gene>
    <name evidence="1" type="ORF">AKO1_003545</name>
</gene>
<sequence>MNYLLISNDRLIEEKVSINTFDLKGEIYNQVKGCTSFNATLSKHVVDKSTKKEKKQKLRATEM</sequence>
<evidence type="ECO:0000313" key="1">
    <source>
        <dbReference type="EMBL" id="KAL0487128.1"/>
    </source>
</evidence>
<accession>A0AAW2ZB84</accession>
<comment type="caution">
    <text evidence="1">The sequence shown here is derived from an EMBL/GenBank/DDBJ whole genome shotgun (WGS) entry which is preliminary data.</text>
</comment>
<dbReference type="Proteomes" id="UP001431209">
    <property type="component" value="Unassembled WGS sequence"/>
</dbReference>
<protein>
    <submittedName>
        <fullName evidence="1">PACS2</fullName>
    </submittedName>
</protein>
<name>A0AAW2ZB84_9EUKA</name>
<keyword evidence="2" id="KW-1185">Reference proteome</keyword>
<dbReference type="AlphaFoldDB" id="A0AAW2ZB84"/>
<dbReference type="EMBL" id="JAOPGA020001304">
    <property type="protein sequence ID" value="KAL0487128.1"/>
    <property type="molecule type" value="Genomic_DNA"/>
</dbReference>